<reference evidence="5 6" key="1">
    <citation type="submission" date="2018-04" db="EMBL/GenBank/DDBJ databases">
        <title>Complete genome uncultured novel isolate.</title>
        <authorList>
            <person name="Merlino G."/>
        </authorList>
    </citation>
    <scope>NUCLEOTIDE SEQUENCE [LARGE SCALE GENOMIC DNA]</scope>
    <source>
        <strain evidence="6">R1DC9</strain>
    </source>
</reference>
<dbReference type="Proteomes" id="UP000298616">
    <property type="component" value="Chromosome"/>
</dbReference>
<dbReference type="KEGG" id="fpf:DCC35_08615"/>
<dbReference type="InterPro" id="IPR029044">
    <property type="entry name" value="Nucleotide-diphossugar_trans"/>
</dbReference>
<evidence type="ECO:0000313" key="6">
    <source>
        <dbReference type="Proteomes" id="UP000298616"/>
    </source>
</evidence>
<keyword evidence="3" id="KW-0808">Transferase</keyword>
<dbReference type="GO" id="GO:0016757">
    <property type="term" value="F:glycosyltransferase activity"/>
    <property type="evidence" value="ECO:0007669"/>
    <property type="project" value="UniProtKB-KW"/>
</dbReference>
<keyword evidence="6" id="KW-1185">Reference proteome</keyword>
<dbReference type="OrthoDB" id="9771846at2"/>
<evidence type="ECO:0000256" key="1">
    <source>
        <dbReference type="ARBA" id="ARBA00006739"/>
    </source>
</evidence>
<sequence>MKKTAIAILNYNGLPHLQNYLPGVIKESSDIADIYVIENAGTDGSLEWIREHHPSVKLIELDQNYGFAGGYNRGLQHINNEYLLLLNSDIKVSEGWLVPLVDFLDKNSNTAAVQPKILSLREPQYFEYAGAAGGFMDKLAYPFCRGRIFNHLEKDTGKYNNPTKVFWTSGACMLIRKDVFDKAGGFAEDFFAHMEEIDLCWRIQKLGLDLYCLPQSKVYHLGGGTLQKQSPFKTYLNFRNNLRMIIRNYPGKEWVLIFFLRLLLDAPGAIKISLDSGIKHFWAVIRAHFKVYAEFRNLIKQRHEINSASKSANMTGVLNASLILEHYIKGKSAFEELESKINTK</sequence>
<feature type="domain" description="Glycosyltransferase 2-like" evidence="4">
    <location>
        <begin position="6"/>
        <end position="182"/>
    </location>
</feature>
<dbReference type="PANTHER" id="PTHR43179">
    <property type="entry name" value="RHAMNOSYLTRANSFERASE WBBL"/>
    <property type="match status" value="1"/>
</dbReference>
<name>A0A4D7K5X4_9BACT</name>
<dbReference type="Gene3D" id="3.90.550.10">
    <property type="entry name" value="Spore Coat Polysaccharide Biosynthesis Protein SpsA, Chain A"/>
    <property type="match status" value="1"/>
</dbReference>
<evidence type="ECO:0000259" key="4">
    <source>
        <dbReference type="Pfam" id="PF00535"/>
    </source>
</evidence>
<dbReference type="SUPFAM" id="SSF53448">
    <property type="entry name" value="Nucleotide-diphospho-sugar transferases"/>
    <property type="match status" value="1"/>
</dbReference>
<dbReference type="PANTHER" id="PTHR43179:SF12">
    <property type="entry name" value="GALACTOFURANOSYLTRANSFERASE GLFT2"/>
    <property type="match status" value="1"/>
</dbReference>
<evidence type="ECO:0000313" key="5">
    <source>
        <dbReference type="EMBL" id="QCK14798.1"/>
    </source>
</evidence>
<dbReference type="EMBL" id="CP028923">
    <property type="protein sequence ID" value="QCK14798.1"/>
    <property type="molecule type" value="Genomic_DNA"/>
</dbReference>
<evidence type="ECO:0000256" key="3">
    <source>
        <dbReference type="ARBA" id="ARBA00022679"/>
    </source>
</evidence>
<dbReference type="Pfam" id="PF00535">
    <property type="entry name" value="Glycos_transf_2"/>
    <property type="match status" value="1"/>
</dbReference>
<dbReference type="AlphaFoldDB" id="A0A4D7K5X4"/>
<dbReference type="RefSeq" id="WP_137090385.1">
    <property type="nucleotide sequence ID" value="NZ_CP028923.1"/>
</dbReference>
<dbReference type="InterPro" id="IPR001173">
    <property type="entry name" value="Glyco_trans_2-like"/>
</dbReference>
<keyword evidence="2" id="KW-0328">Glycosyltransferase</keyword>
<gene>
    <name evidence="5" type="ORF">DCC35_08615</name>
</gene>
<dbReference type="CDD" id="cd04186">
    <property type="entry name" value="GT_2_like_c"/>
    <property type="match status" value="1"/>
</dbReference>
<organism evidence="5 6">
    <name type="scientific">Mangrovivirga cuniculi</name>
    <dbReference type="NCBI Taxonomy" id="2715131"/>
    <lineage>
        <taxon>Bacteria</taxon>
        <taxon>Pseudomonadati</taxon>
        <taxon>Bacteroidota</taxon>
        <taxon>Cytophagia</taxon>
        <taxon>Cytophagales</taxon>
        <taxon>Mangrovivirgaceae</taxon>
        <taxon>Mangrovivirga</taxon>
    </lineage>
</organism>
<comment type="similarity">
    <text evidence="1">Belongs to the glycosyltransferase 2 family.</text>
</comment>
<evidence type="ECO:0000256" key="2">
    <source>
        <dbReference type="ARBA" id="ARBA00022676"/>
    </source>
</evidence>
<proteinExistence type="inferred from homology"/>
<protein>
    <recommendedName>
        <fullName evidence="4">Glycosyltransferase 2-like domain-containing protein</fullName>
    </recommendedName>
</protein>
<accession>A0A4D7K5X4</accession>